<evidence type="ECO:0000256" key="1">
    <source>
        <dbReference type="ARBA" id="ARBA00009437"/>
    </source>
</evidence>
<proteinExistence type="inferred from homology"/>
<dbReference type="GO" id="GO:0003700">
    <property type="term" value="F:DNA-binding transcription factor activity"/>
    <property type="evidence" value="ECO:0007669"/>
    <property type="project" value="InterPro"/>
</dbReference>
<gene>
    <name evidence="6" type="ORF">J2D77_04690</name>
</gene>
<evidence type="ECO:0000259" key="5">
    <source>
        <dbReference type="PROSITE" id="PS50931"/>
    </source>
</evidence>
<dbReference type="PROSITE" id="PS50931">
    <property type="entry name" value="HTH_LYSR"/>
    <property type="match status" value="1"/>
</dbReference>
<name>A0A939HMP8_9PROT</name>
<keyword evidence="2" id="KW-0805">Transcription regulation</keyword>
<dbReference type="Gene3D" id="3.40.190.10">
    <property type="entry name" value="Periplasmic binding protein-like II"/>
    <property type="match status" value="2"/>
</dbReference>
<evidence type="ECO:0000256" key="2">
    <source>
        <dbReference type="ARBA" id="ARBA00023015"/>
    </source>
</evidence>
<dbReference type="EMBL" id="JAFVMH010000002">
    <property type="protein sequence ID" value="MBO1324453.1"/>
    <property type="molecule type" value="Genomic_DNA"/>
</dbReference>
<protein>
    <submittedName>
        <fullName evidence="6">LysR family transcriptional regulator</fullName>
    </submittedName>
</protein>
<dbReference type="RefSeq" id="WP_207845153.1">
    <property type="nucleotide sequence ID" value="NZ_JAFVMH010000002.1"/>
</dbReference>
<dbReference type="AlphaFoldDB" id="A0A939HMP8"/>
<evidence type="ECO:0000256" key="3">
    <source>
        <dbReference type="ARBA" id="ARBA00023125"/>
    </source>
</evidence>
<reference evidence="6" key="1">
    <citation type="submission" date="2021-03" db="EMBL/GenBank/DDBJ databases">
        <title>The complete genome sequence of Acetobacter sp. TBRC 12339.</title>
        <authorList>
            <person name="Charoenyingcharoen P."/>
            <person name="Yukphan P."/>
        </authorList>
    </citation>
    <scope>NUCLEOTIDE SEQUENCE</scope>
    <source>
        <strain evidence="6">TBRC 12339</strain>
    </source>
</reference>
<dbReference type="InterPro" id="IPR036388">
    <property type="entry name" value="WH-like_DNA-bd_sf"/>
</dbReference>
<keyword evidence="3" id="KW-0238">DNA-binding</keyword>
<dbReference type="SUPFAM" id="SSF53850">
    <property type="entry name" value="Periplasmic binding protein-like II"/>
    <property type="match status" value="1"/>
</dbReference>
<sequence>MSARSLRKLEEQLGHQLVERTPRSVRLSPAGEIFLQPARDLIAAHGLARNAFNTRQRRLVIGLGNHLFGPTIPALLARLHDYDPSLRLEMKVGTTREILKALDRGDIGAAFVLRLDETRRGGEIVGYETFGWMAAPSWSWSAGSPLPIAVQPSPCAIRAMIVGALESASIPWVETFVGEGVATLGAAVMAGLAVAALAHRVAPSGVVDVGNALHLPPLPDQEVVLYSALSDQASRTSLRLIGTSLGTKGQAVP</sequence>
<comment type="caution">
    <text evidence="6">The sequence shown here is derived from an EMBL/GenBank/DDBJ whole genome shotgun (WGS) entry which is preliminary data.</text>
</comment>
<evidence type="ECO:0000256" key="4">
    <source>
        <dbReference type="ARBA" id="ARBA00023163"/>
    </source>
</evidence>
<dbReference type="GO" id="GO:0003677">
    <property type="term" value="F:DNA binding"/>
    <property type="evidence" value="ECO:0007669"/>
    <property type="project" value="UniProtKB-KW"/>
</dbReference>
<dbReference type="InterPro" id="IPR036390">
    <property type="entry name" value="WH_DNA-bd_sf"/>
</dbReference>
<keyword evidence="4" id="KW-0804">Transcription</keyword>
<comment type="similarity">
    <text evidence="1">Belongs to the LysR transcriptional regulatory family.</text>
</comment>
<dbReference type="PANTHER" id="PTHR30579">
    <property type="entry name" value="TRANSCRIPTIONAL REGULATOR"/>
    <property type="match status" value="1"/>
</dbReference>
<evidence type="ECO:0000313" key="6">
    <source>
        <dbReference type="EMBL" id="MBO1324453.1"/>
    </source>
</evidence>
<feature type="domain" description="HTH lysR-type" evidence="5">
    <location>
        <begin position="1"/>
        <end position="28"/>
    </location>
</feature>
<dbReference type="Proteomes" id="UP000664073">
    <property type="component" value="Unassembled WGS sequence"/>
</dbReference>
<organism evidence="6 7">
    <name type="scientific">Acetobacter garciniae</name>
    <dbReference type="NCBI Taxonomy" id="2817435"/>
    <lineage>
        <taxon>Bacteria</taxon>
        <taxon>Pseudomonadati</taxon>
        <taxon>Pseudomonadota</taxon>
        <taxon>Alphaproteobacteria</taxon>
        <taxon>Acetobacterales</taxon>
        <taxon>Acetobacteraceae</taxon>
        <taxon>Acetobacter</taxon>
    </lineage>
</organism>
<evidence type="ECO:0000313" key="7">
    <source>
        <dbReference type="Proteomes" id="UP000664073"/>
    </source>
</evidence>
<dbReference type="Gene3D" id="1.10.10.10">
    <property type="entry name" value="Winged helix-like DNA-binding domain superfamily/Winged helix DNA-binding domain"/>
    <property type="match status" value="1"/>
</dbReference>
<accession>A0A939HMP8</accession>
<dbReference type="InterPro" id="IPR050176">
    <property type="entry name" value="LTTR"/>
</dbReference>
<keyword evidence="7" id="KW-1185">Reference proteome</keyword>
<dbReference type="InterPro" id="IPR000847">
    <property type="entry name" value="LysR_HTH_N"/>
</dbReference>
<dbReference type="Pfam" id="PF03466">
    <property type="entry name" value="LysR_substrate"/>
    <property type="match status" value="1"/>
</dbReference>
<dbReference type="Pfam" id="PF00126">
    <property type="entry name" value="HTH_1"/>
    <property type="match status" value="1"/>
</dbReference>
<dbReference type="PANTHER" id="PTHR30579:SF7">
    <property type="entry name" value="HTH-TYPE TRANSCRIPTIONAL REGULATOR LRHA-RELATED"/>
    <property type="match status" value="1"/>
</dbReference>
<dbReference type="InterPro" id="IPR005119">
    <property type="entry name" value="LysR_subst-bd"/>
</dbReference>
<dbReference type="SUPFAM" id="SSF46785">
    <property type="entry name" value="Winged helix' DNA-binding domain"/>
    <property type="match status" value="1"/>
</dbReference>